<keyword evidence="2" id="KW-1185">Reference proteome</keyword>
<gene>
    <name evidence="1" type="ORF">HGG79_15080</name>
</gene>
<sequence>MSSQAMKKEERDYSRRKQCGKLFSGFIYNICKVVTVYGGELQRSQKLSLMQL</sequence>
<dbReference type="AlphaFoldDB" id="A0A923J1E5"/>
<comment type="caution">
    <text evidence="1">The sequence shown here is derived from an EMBL/GenBank/DDBJ whole genome shotgun (WGS) entry which is preliminary data.</text>
</comment>
<reference evidence="1 2" key="1">
    <citation type="submission" date="2020-04" db="EMBL/GenBank/DDBJ databases">
        <title>Genomic insights into acetone-butanol-ethanol (ABE) fermentation by sequencing solventogenic clostridia strains.</title>
        <authorList>
            <person name="Brown S."/>
        </authorList>
    </citation>
    <scope>NUCLEOTIDE SEQUENCE [LARGE SCALE GENOMIC DNA]</scope>
    <source>
        <strain evidence="1 2">DJ011</strain>
    </source>
</reference>
<name>A0A923J1E5_CLOTT</name>
<protein>
    <submittedName>
        <fullName evidence="1">Uncharacterized protein</fullName>
    </submittedName>
</protein>
<dbReference type="EMBL" id="JAAZWO010000022">
    <property type="protein sequence ID" value="MBC2399087.1"/>
    <property type="molecule type" value="Genomic_DNA"/>
</dbReference>
<proteinExistence type="predicted"/>
<dbReference type="Proteomes" id="UP000563151">
    <property type="component" value="Unassembled WGS sequence"/>
</dbReference>
<evidence type="ECO:0000313" key="1">
    <source>
        <dbReference type="EMBL" id="MBC2399087.1"/>
    </source>
</evidence>
<organism evidence="1 2">
    <name type="scientific">Clostridium tetanomorphum</name>
    <dbReference type="NCBI Taxonomy" id="1553"/>
    <lineage>
        <taxon>Bacteria</taxon>
        <taxon>Bacillati</taxon>
        <taxon>Bacillota</taxon>
        <taxon>Clostridia</taxon>
        <taxon>Eubacteriales</taxon>
        <taxon>Clostridiaceae</taxon>
        <taxon>Clostridium</taxon>
    </lineage>
</organism>
<evidence type="ECO:0000313" key="2">
    <source>
        <dbReference type="Proteomes" id="UP000563151"/>
    </source>
</evidence>
<accession>A0A923J1E5</accession>